<dbReference type="EMBL" id="JBEPBX010000005">
    <property type="protein sequence ID" value="MER6613465.1"/>
    <property type="molecule type" value="Genomic_DNA"/>
</dbReference>
<feature type="chain" id="PRO_5046121833" evidence="2">
    <location>
        <begin position="27"/>
        <end position="246"/>
    </location>
</feature>
<dbReference type="Proteomes" id="UP001445472">
    <property type="component" value="Unassembled WGS sequence"/>
</dbReference>
<feature type="signal peptide" evidence="2">
    <location>
        <begin position="1"/>
        <end position="26"/>
    </location>
</feature>
<organism evidence="4 5">
    <name type="scientific">Streptomyces xantholiticus</name>
    <dbReference type="NCBI Taxonomy" id="68285"/>
    <lineage>
        <taxon>Bacteria</taxon>
        <taxon>Bacillati</taxon>
        <taxon>Actinomycetota</taxon>
        <taxon>Actinomycetes</taxon>
        <taxon>Kitasatosporales</taxon>
        <taxon>Streptomycetaceae</taxon>
        <taxon>Streptomyces</taxon>
    </lineage>
</organism>
<evidence type="ECO:0000313" key="5">
    <source>
        <dbReference type="Proteomes" id="UP001445472"/>
    </source>
</evidence>
<sequence length="246" mass="24449">MRTRLIRSTGFAATALIAALSLTACQNEEGARDEGAAPSASATATQKPSPVTTSDPAGRRSPSVDAPADNGGSSKGGGSGNGSGNKGSTAAPGSGSGDGSEDSGPVMTACGANVKVTYSVVRRPLNHALLTMTNTGSKPCNAYHAPLLRFDEAQAATAIDVHSRPQAVVTLAPGDSAYASVMLSAADGSGNDGRTAAKLAVSFAPRSGSGSTNAAPAVIDLPAGTYTDTTTSVSYWQSSMDDALMH</sequence>
<keyword evidence="5" id="KW-1185">Reference proteome</keyword>
<evidence type="ECO:0000256" key="2">
    <source>
        <dbReference type="SAM" id="SignalP"/>
    </source>
</evidence>
<proteinExistence type="predicted"/>
<gene>
    <name evidence="4" type="ORF">ABT276_08810</name>
</gene>
<dbReference type="InterPro" id="IPR025326">
    <property type="entry name" value="DUF4232"/>
</dbReference>
<reference evidence="4 5" key="1">
    <citation type="submission" date="2024-06" db="EMBL/GenBank/DDBJ databases">
        <title>The Natural Products Discovery Center: Release of the First 8490 Sequenced Strains for Exploring Actinobacteria Biosynthetic Diversity.</title>
        <authorList>
            <person name="Kalkreuter E."/>
            <person name="Kautsar S.A."/>
            <person name="Yang D."/>
            <person name="Bader C.D."/>
            <person name="Teijaro C.N."/>
            <person name="Fluegel L."/>
            <person name="Davis C.M."/>
            <person name="Simpson J.R."/>
            <person name="Lauterbach L."/>
            <person name="Steele A.D."/>
            <person name="Gui C."/>
            <person name="Meng S."/>
            <person name="Li G."/>
            <person name="Viehrig K."/>
            <person name="Ye F."/>
            <person name="Su P."/>
            <person name="Kiefer A.F."/>
            <person name="Nichols A."/>
            <person name="Cepeda A.J."/>
            <person name="Yan W."/>
            <person name="Fan B."/>
            <person name="Jiang Y."/>
            <person name="Adhikari A."/>
            <person name="Zheng C.-J."/>
            <person name="Schuster L."/>
            <person name="Cowan T.M."/>
            <person name="Smanski M.J."/>
            <person name="Chevrette M.G."/>
            <person name="De Carvalho L.P.S."/>
            <person name="Shen B."/>
        </authorList>
    </citation>
    <scope>NUCLEOTIDE SEQUENCE [LARGE SCALE GENOMIC DNA]</scope>
    <source>
        <strain evidence="4 5">NPDC000837</strain>
    </source>
</reference>
<evidence type="ECO:0000313" key="4">
    <source>
        <dbReference type="EMBL" id="MER6613465.1"/>
    </source>
</evidence>
<evidence type="ECO:0000259" key="3">
    <source>
        <dbReference type="Pfam" id="PF14016"/>
    </source>
</evidence>
<feature type="compositionally biased region" description="Gly residues" evidence="1">
    <location>
        <begin position="73"/>
        <end position="85"/>
    </location>
</feature>
<comment type="caution">
    <text evidence="4">The sequence shown here is derived from an EMBL/GenBank/DDBJ whole genome shotgun (WGS) entry which is preliminary data.</text>
</comment>
<feature type="region of interest" description="Disordered" evidence="1">
    <location>
        <begin position="27"/>
        <end position="106"/>
    </location>
</feature>
<accession>A0ABV1URQ0</accession>
<dbReference type="PROSITE" id="PS51257">
    <property type="entry name" value="PROKAR_LIPOPROTEIN"/>
    <property type="match status" value="1"/>
</dbReference>
<dbReference type="RefSeq" id="WP_351975557.1">
    <property type="nucleotide sequence ID" value="NZ_JBEPBX010000005.1"/>
</dbReference>
<keyword evidence="2" id="KW-0732">Signal</keyword>
<name>A0ABV1URQ0_9ACTN</name>
<protein>
    <submittedName>
        <fullName evidence="4">DUF4232 domain-containing protein</fullName>
    </submittedName>
</protein>
<evidence type="ECO:0000256" key="1">
    <source>
        <dbReference type="SAM" id="MobiDB-lite"/>
    </source>
</evidence>
<feature type="compositionally biased region" description="Polar residues" evidence="1">
    <location>
        <begin position="40"/>
        <end position="55"/>
    </location>
</feature>
<dbReference type="Pfam" id="PF14016">
    <property type="entry name" value="DUF4232"/>
    <property type="match status" value="1"/>
</dbReference>
<feature type="domain" description="DUF4232" evidence="3">
    <location>
        <begin position="112"/>
        <end position="237"/>
    </location>
</feature>